<gene>
    <name evidence="3" type="ORF">GCM10022223_46630</name>
</gene>
<feature type="transmembrane region" description="Helical" evidence="2">
    <location>
        <begin position="63"/>
        <end position="88"/>
    </location>
</feature>
<protein>
    <submittedName>
        <fullName evidence="3">Uncharacterized protein</fullName>
    </submittedName>
</protein>
<feature type="compositionally biased region" description="Basic and acidic residues" evidence="1">
    <location>
        <begin position="14"/>
        <end position="29"/>
    </location>
</feature>
<proteinExistence type="predicted"/>
<evidence type="ECO:0000256" key="1">
    <source>
        <dbReference type="SAM" id="MobiDB-lite"/>
    </source>
</evidence>
<keyword evidence="2" id="KW-0812">Transmembrane</keyword>
<comment type="caution">
    <text evidence="3">The sequence shown here is derived from an EMBL/GenBank/DDBJ whole genome shotgun (WGS) entry which is preliminary data.</text>
</comment>
<keyword evidence="4" id="KW-1185">Reference proteome</keyword>
<evidence type="ECO:0000313" key="3">
    <source>
        <dbReference type="EMBL" id="GAA3624251.1"/>
    </source>
</evidence>
<evidence type="ECO:0000256" key="2">
    <source>
        <dbReference type="SAM" id="Phobius"/>
    </source>
</evidence>
<keyword evidence="2" id="KW-1133">Transmembrane helix</keyword>
<name>A0ABP7A3L6_9ACTN</name>
<feature type="compositionally biased region" description="Polar residues" evidence="1">
    <location>
        <begin position="1"/>
        <end position="13"/>
    </location>
</feature>
<dbReference type="EMBL" id="BAAAZO010000009">
    <property type="protein sequence ID" value="GAA3624251.1"/>
    <property type="molecule type" value="Genomic_DNA"/>
</dbReference>
<evidence type="ECO:0000313" key="4">
    <source>
        <dbReference type="Proteomes" id="UP001501074"/>
    </source>
</evidence>
<dbReference type="Proteomes" id="UP001501074">
    <property type="component" value="Unassembled WGS sequence"/>
</dbReference>
<accession>A0ABP7A3L6</accession>
<sequence length="114" mass="12570">MSTDYFQNRSSYEGTRRGLEAPRDRERGRTGSLPLETGSRRVVRPPTAAAHSITWGTTIKITLAIYFGIMMVLVTLALVSFLVLRLAIGVAGDQLEELKINWQTTSAEESTATP</sequence>
<organism evidence="3 4">
    <name type="scientific">Kineosporia mesophila</name>
    <dbReference type="NCBI Taxonomy" id="566012"/>
    <lineage>
        <taxon>Bacteria</taxon>
        <taxon>Bacillati</taxon>
        <taxon>Actinomycetota</taxon>
        <taxon>Actinomycetes</taxon>
        <taxon>Kineosporiales</taxon>
        <taxon>Kineosporiaceae</taxon>
        <taxon>Kineosporia</taxon>
    </lineage>
</organism>
<feature type="region of interest" description="Disordered" evidence="1">
    <location>
        <begin position="1"/>
        <end position="41"/>
    </location>
</feature>
<keyword evidence="2" id="KW-0472">Membrane</keyword>
<reference evidence="4" key="1">
    <citation type="journal article" date="2019" name="Int. J. Syst. Evol. Microbiol.">
        <title>The Global Catalogue of Microorganisms (GCM) 10K type strain sequencing project: providing services to taxonomists for standard genome sequencing and annotation.</title>
        <authorList>
            <consortium name="The Broad Institute Genomics Platform"/>
            <consortium name="The Broad Institute Genome Sequencing Center for Infectious Disease"/>
            <person name="Wu L."/>
            <person name="Ma J."/>
        </authorList>
    </citation>
    <scope>NUCLEOTIDE SEQUENCE [LARGE SCALE GENOMIC DNA]</scope>
    <source>
        <strain evidence="4">JCM 16902</strain>
    </source>
</reference>
<dbReference type="RefSeq" id="WP_231487742.1">
    <property type="nucleotide sequence ID" value="NZ_BAAAZO010000009.1"/>
</dbReference>